<evidence type="ECO:0000313" key="2">
    <source>
        <dbReference type="EMBL" id="CAG6482581.1"/>
    </source>
</evidence>
<organism evidence="2">
    <name type="scientific">Culex pipiens</name>
    <name type="common">House mosquito</name>
    <dbReference type="NCBI Taxonomy" id="7175"/>
    <lineage>
        <taxon>Eukaryota</taxon>
        <taxon>Metazoa</taxon>
        <taxon>Ecdysozoa</taxon>
        <taxon>Arthropoda</taxon>
        <taxon>Hexapoda</taxon>
        <taxon>Insecta</taxon>
        <taxon>Pterygota</taxon>
        <taxon>Neoptera</taxon>
        <taxon>Endopterygota</taxon>
        <taxon>Diptera</taxon>
        <taxon>Nematocera</taxon>
        <taxon>Culicoidea</taxon>
        <taxon>Culicidae</taxon>
        <taxon>Culicinae</taxon>
        <taxon>Culicini</taxon>
        <taxon>Culex</taxon>
        <taxon>Culex</taxon>
    </lineage>
</organism>
<feature type="compositionally biased region" description="Low complexity" evidence="1">
    <location>
        <begin position="77"/>
        <end position="86"/>
    </location>
</feature>
<evidence type="ECO:0000256" key="1">
    <source>
        <dbReference type="SAM" id="MobiDB-lite"/>
    </source>
</evidence>
<sequence>MSREIIGDQCYVVRSSLITSTAPTSSSTRNRFRLKKSNCFSFSSPPFPPSSSSVLLSYTSLLSLVCSRCFCLTRSISSSVSDPDSSYVGGLSSTIATSSRS</sequence>
<reference evidence="2" key="1">
    <citation type="submission" date="2021-05" db="EMBL/GenBank/DDBJ databases">
        <authorList>
            <person name="Alioto T."/>
            <person name="Alioto T."/>
            <person name="Gomez Garrido J."/>
        </authorList>
    </citation>
    <scope>NUCLEOTIDE SEQUENCE</scope>
</reference>
<accession>A0A8D8BVT5</accession>
<protein>
    <submittedName>
        <fullName evidence="2">(northern house mosquito) hypothetical protein</fullName>
    </submittedName>
</protein>
<dbReference type="EMBL" id="HBUE01093741">
    <property type="protein sequence ID" value="CAG6482581.1"/>
    <property type="molecule type" value="Transcribed_RNA"/>
</dbReference>
<feature type="compositionally biased region" description="Polar residues" evidence="1">
    <location>
        <begin position="91"/>
        <end position="101"/>
    </location>
</feature>
<dbReference type="AlphaFoldDB" id="A0A8D8BVT5"/>
<name>A0A8D8BVT5_CULPI</name>
<proteinExistence type="predicted"/>
<feature type="region of interest" description="Disordered" evidence="1">
    <location>
        <begin position="77"/>
        <end position="101"/>
    </location>
</feature>